<dbReference type="Proteomes" id="UP000821845">
    <property type="component" value="Chromosome 8"/>
</dbReference>
<accession>A0ACB7RQ58</accession>
<evidence type="ECO:0000313" key="1">
    <source>
        <dbReference type="EMBL" id="KAH6923826.1"/>
    </source>
</evidence>
<organism evidence="1 2">
    <name type="scientific">Hyalomma asiaticum</name>
    <name type="common">Tick</name>
    <dbReference type="NCBI Taxonomy" id="266040"/>
    <lineage>
        <taxon>Eukaryota</taxon>
        <taxon>Metazoa</taxon>
        <taxon>Ecdysozoa</taxon>
        <taxon>Arthropoda</taxon>
        <taxon>Chelicerata</taxon>
        <taxon>Arachnida</taxon>
        <taxon>Acari</taxon>
        <taxon>Parasitiformes</taxon>
        <taxon>Ixodida</taxon>
        <taxon>Ixodoidea</taxon>
        <taxon>Ixodidae</taxon>
        <taxon>Hyalomminae</taxon>
        <taxon>Hyalomma</taxon>
    </lineage>
</organism>
<sequence>MRQRISPLSSRTGCFRYTAEERWTLSFEDAVQIPLQGTQKIEVPFPISHPVDLRQHPSEAPDCSGFTNITTPVQEGTIKQDSASSSCPESSATTSLADH</sequence>
<proteinExistence type="predicted"/>
<keyword evidence="2" id="KW-1185">Reference proteome</keyword>
<comment type="caution">
    <text evidence="1">The sequence shown here is derived from an EMBL/GenBank/DDBJ whole genome shotgun (WGS) entry which is preliminary data.</text>
</comment>
<reference evidence="1" key="1">
    <citation type="submission" date="2020-05" db="EMBL/GenBank/DDBJ databases">
        <title>Large-scale comparative analyses of tick genomes elucidate their genetic diversity and vector capacities.</title>
        <authorList>
            <person name="Jia N."/>
            <person name="Wang J."/>
            <person name="Shi W."/>
            <person name="Du L."/>
            <person name="Sun Y."/>
            <person name="Zhan W."/>
            <person name="Jiang J."/>
            <person name="Wang Q."/>
            <person name="Zhang B."/>
            <person name="Ji P."/>
            <person name="Sakyi L.B."/>
            <person name="Cui X."/>
            <person name="Yuan T."/>
            <person name="Jiang B."/>
            <person name="Yang W."/>
            <person name="Lam T.T.-Y."/>
            <person name="Chang Q."/>
            <person name="Ding S."/>
            <person name="Wang X."/>
            <person name="Zhu J."/>
            <person name="Ruan X."/>
            <person name="Zhao L."/>
            <person name="Wei J."/>
            <person name="Que T."/>
            <person name="Du C."/>
            <person name="Cheng J."/>
            <person name="Dai P."/>
            <person name="Han X."/>
            <person name="Huang E."/>
            <person name="Gao Y."/>
            <person name="Liu J."/>
            <person name="Shao H."/>
            <person name="Ye R."/>
            <person name="Li L."/>
            <person name="Wei W."/>
            <person name="Wang X."/>
            <person name="Wang C."/>
            <person name="Yang T."/>
            <person name="Huo Q."/>
            <person name="Li W."/>
            <person name="Guo W."/>
            <person name="Chen H."/>
            <person name="Zhou L."/>
            <person name="Ni X."/>
            <person name="Tian J."/>
            <person name="Zhou Y."/>
            <person name="Sheng Y."/>
            <person name="Liu T."/>
            <person name="Pan Y."/>
            <person name="Xia L."/>
            <person name="Li J."/>
            <person name="Zhao F."/>
            <person name="Cao W."/>
        </authorList>
    </citation>
    <scope>NUCLEOTIDE SEQUENCE</scope>
    <source>
        <strain evidence="1">Hyas-2018</strain>
    </source>
</reference>
<evidence type="ECO:0000313" key="2">
    <source>
        <dbReference type="Proteomes" id="UP000821845"/>
    </source>
</evidence>
<name>A0ACB7RQ58_HYAAI</name>
<protein>
    <submittedName>
        <fullName evidence="1">Uncharacterized protein</fullName>
    </submittedName>
</protein>
<dbReference type="EMBL" id="CM023488">
    <property type="protein sequence ID" value="KAH6923826.1"/>
    <property type="molecule type" value="Genomic_DNA"/>
</dbReference>
<gene>
    <name evidence="1" type="ORF">HPB50_007772</name>
</gene>